<evidence type="ECO:0000313" key="1">
    <source>
        <dbReference type="EMBL" id="POF39718.1"/>
    </source>
</evidence>
<organism evidence="1 2">
    <name type="scientific">Pseudomonas laurylsulfativorans</name>
    <dbReference type="NCBI Taxonomy" id="1943631"/>
    <lineage>
        <taxon>Bacteria</taxon>
        <taxon>Pseudomonadati</taxon>
        <taxon>Pseudomonadota</taxon>
        <taxon>Gammaproteobacteria</taxon>
        <taxon>Pseudomonadales</taxon>
        <taxon>Pseudomonadaceae</taxon>
        <taxon>Pseudomonas</taxon>
    </lineage>
</organism>
<proteinExistence type="predicted"/>
<dbReference type="Proteomes" id="UP000237440">
    <property type="component" value="Unassembled WGS sequence"/>
</dbReference>
<dbReference type="OrthoDB" id="6925892at2"/>
<protein>
    <submittedName>
        <fullName evidence="1">Uncharacterized protein</fullName>
    </submittedName>
</protein>
<accession>A0A2S3VIB7</accession>
<dbReference type="RefSeq" id="WP_103396958.1">
    <property type="nucleotide sequence ID" value="NZ_MUJK01000010.1"/>
</dbReference>
<keyword evidence="2" id="KW-1185">Reference proteome</keyword>
<gene>
    <name evidence="1" type="ORF">B0D71_23770</name>
</gene>
<evidence type="ECO:0000313" key="2">
    <source>
        <dbReference type="Proteomes" id="UP000237440"/>
    </source>
</evidence>
<sequence>MTITLLTPNQLGVLDHRIAARADALIAARTGRIQIKPKPKPSKEIPPNNRGRPPKSIANPFYLLIGPTTNYGRYPLFAMDIFEGIARLDWHDRGTSTGGKSMPLSVRNLVIILEYLEKVTSESVCQTLRIAERHAQRYVKAIELIIPHMMKAKPKSLILNMEEIHEPGNHDWEDVDELTQPSTDELAKLHHDLRTLGAIELPPHV</sequence>
<comment type="caution">
    <text evidence="1">The sequence shown here is derived from an EMBL/GenBank/DDBJ whole genome shotgun (WGS) entry which is preliminary data.</text>
</comment>
<dbReference type="AlphaFoldDB" id="A0A2S3VIB7"/>
<reference evidence="2" key="1">
    <citation type="submission" date="2017-02" db="EMBL/GenBank/DDBJ databases">
        <authorList>
            <person name="Furmanczyk E.M."/>
        </authorList>
    </citation>
    <scope>NUCLEOTIDE SEQUENCE [LARGE SCALE GENOMIC DNA]</scope>
    <source>
        <strain evidence="2">AP3_22</strain>
    </source>
</reference>
<dbReference type="EMBL" id="MUJK01000010">
    <property type="protein sequence ID" value="POF39718.1"/>
    <property type="molecule type" value="Genomic_DNA"/>
</dbReference>
<name>A0A2S3VIB7_9PSED</name>